<dbReference type="GO" id="GO:0098560">
    <property type="term" value="C:cytoplasmic side of late endosome membrane"/>
    <property type="evidence" value="ECO:0007669"/>
    <property type="project" value="TreeGrafter"/>
</dbReference>
<dbReference type="PANTHER" id="PTHR23292">
    <property type="entry name" value="LIPOPOLYSACCHARIDE-INDUCED TUMOR NECROSIS FACTOR-ALPHA FACTOR"/>
    <property type="match status" value="1"/>
</dbReference>
<evidence type="ECO:0000256" key="5">
    <source>
        <dbReference type="ARBA" id="ARBA00022723"/>
    </source>
</evidence>
<gene>
    <name evidence="11" type="primary">LOC109485853</name>
</gene>
<reference evidence="11" key="1">
    <citation type="submission" date="2025-08" db="UniProtKB">
        <authorList>
            <consortium name="RefSeq"/>
        </authorList>
    </citation>
    <scope>IDENTIFICATION</scope>
    <source>
        <tissue evidence="11">Gonad</tissue>
    </source>
</reference>
<evidence type="ECO:0000256" key="7">
    <source>
        <dbReference type="ARBA" id="ARBA00023136"/>
    </source>
</evidence>
<keyword evidence="8" id="KW-0812">Transmembrane</keyword>
<evidence type="ECO:0000256" key="2">
    <source>
        <dbReference type="ARBA" id="ARBA00004481"/>
    </source>
</evidence>
<evidence type="ECO:0000256" key="8">
    <source>
        <dbReference type="SAM" id="Phobius"/>
    </source>
</evidence>
<evidence type="ECO:0000313" key="11">
    <source>
        <dbReference type="RefSeq" id="XP_019645084.1"/>
    </source>
</evidence>
<evidence type="ECO:0000313" key="10">
    <source>
        <dbReference type="Proteomes" id="UP000515135"/>
    </source>
</evidence>
<dbReference type="Proteomes" id="UP000515135">
    <property type="component" value="Unplaced"/>
</dbReference>
<evidence type="ECO:0000256" key="4">
    <source>
        <dbReference type="ARBA" id="ARBA00005975"/>
    </source>
</evidence>
<evidence type="ECO:0000256" key="6">
    <source>
        <dbReference type="ARBA" id="ARBA00022833"/>
    </source>
</evidence>
<organism evidence="10 11">
    <name type="scientific">Branchiostoma belcheri</name>
    <name type="common">Amphioxus</name>
    <dbReference type="NCBI Taxonomy" id="7741"/>
    <lineage>
        <taxon>Eukaryota</taxon>
        <taxon>Metazoa</taxon>
        <taxon>Chordata</taxon>
        <taxon>Cephalochordata</taxon>
        <taxon>Leptocardii</taxon>
        <taxon>Amphioxiformes</taxon>
        <taxon>Branchiostomatidae</taxon>
        <taxon>Branchiostoma</taxon>
    </lineage>
</organism>
<dbReference type="Pfam" id="PF10601">
    <property type="entry name" value="zf-LITAF-like"/>
    <property type="match status" value="1"/>
</dbReference>
<dbReference type="SMART" id="SM00714">
    <property type="entry name" value="LITAF"/>
    <property type="match status" value="1"/>
</dbReference>
<protein>
    <submittedName>
        <fullName evidence="11">Lipopolysaccharide-induced tumor necrosis factor-alpha factor homolog</fullName>
    </submittedName>
</protein>
<dbReference type="InterPro" id="IPR006629">
    <property type="entry name" value="LITAF"/>
</dbReference>
<keyword evidence="6" id="KW-0862">Zinc</keyword>
<keyword evidence="10" id="KW-1185">Reference proteome</keyword>
<feature type="transmembrane region" description="Helical" evidence="8">
    <location>
        <begin position="58"/>
        <end position="82"/>
    </location>
</feature>
<dbReference type="PANTHER" id="PTHR23292:SF6">
    <property type="entry name" value="FI16602P1-RELATED"/>
    <property type="match status" value="1"/>
</dbReference>
<evidence type="ECO:0000256" key="3">
    <source>
        <dbReference type="ARBA" id="ARBA00004630"/>
    </source>
</evidence>
<proteinExistence type="inferred from homology"/>
<feature type="domain" description="LITAF" evidence="9">
    <location>
        <begin position="18"/>
        <end position="104"/>
    </location>
</feature>
<dbReference type="GO" id="GO:0008270">
    <property type="term" value="F:zinc ion binding"/>
    <property type="evidence" value="ECO:0007669"/>
    <property type="project" value="TreeGrafter"/>
</dbReference>
<keyword evidence="8" id="KW-1133">Transmembrane helix</keyword>
<comment type="similarity">
    <text evidence="4">Belongs to the CDIP1/LITAF family.</text>
</comment>
<name>A0A6P5AFG8_BRABE</name>
<dbReference type="PROSITE" id="PS51837">
    <property type="entry name" value="LITAF"/>
    <property type="match status" value="1"/>
</dbReference>
<dbReference type="GO" id="GO:0098574">
    <property type="term" value="C:cytoplasmic side of lysosomal membrane"/>
    <property type="evidence" value="ECO:0007669"/>
    <property type="project" value="TreeGrafter"/>
</dbReference>
<dbReference type="GO" id="GO:0005634">
    <property type="term" value="C:nucleus"/>
    <property type="evidence" value="ECO:0007669"/>
    <property type="project" value="TreeGrafter"/>
</dbReference>
<dbReference type="GeneID" id="109485853"/>
<dbReference type="AlphaFoldDB" id="A0A6P5AFG8"/>
<dbReference type="InterPro" id="IPR037519">
    <property type="entry name" value="LITAF_fam"/>
</dbReference>
<accession>A0A6P5AFG8</accession>
<dbReference type="OrthoDB" id="5599753at2759"/>
<comment type="subcellular location">
    <subcellularLocation>
        <location evidence="2">Endosome membrane</location>
        <topology evidence="2">Peripheral membrane protein</topology>
    </subcellularLocation>
    <subcellularLocation>
        <location evidence="1">Late endosome membrane</location>
    </subcellularLocation>
    <subcellularLocation>
        <location evidence="3">Lysosome membrane</location>
        <topology evidence="3">Peripheral membrane protein</topology>
        <orientation evidence="3">Cytoplasmic side</orientation>
    </subcellularLocation>
</comment>
<dbReference type="KEGG" id="bbel:109485853"/>
<keyword evidence="5" id="KW-0479">Metal-binding</keyword>
<sequence>MDTCIADPQPASIPPVPPNLPVTGPAEEFGDAPVVMMCPHCQIRIVTSLKYVRGTMTYATVFFLLVSLIPWVVCACFLPLFLKPMMDVEHSCPNCGSHLGSYKPLRN</sequence>
<dbReference type="RefSeq" id="XP_019645084.1">
    <property type="nucleotide sequence ID" value="XM_019789525.1"/>
</dbReference>
<evidence type="ECO:0000256" key="1">
    <source>
        <dbReference type="ARBA" id="ARBA00004414"/>
    </source>
</evidence>
<keyword evidence="7 8" id="KW-0472">Membrane</keyword>
<evidence type="ECO:0000259" key="9">
    <source>
        <dbReference type="PROSITE" id="PS51837"/>
    </source>
</evidence>